<comment type="similarity">
    <text evidence="4">In the C-terminal section; belongs to the glycosyl hydrolase 73 family.</text>
</comment>
<comment type="similarity">
    <text evidence="3">In the N-terminal section; belongs to the FlgJ family.</text>
</comment>
<dbReference type="KEGG" id="kco:BWI95_14190"/>
<dbReference type="NCBIfam" id="TIGR02541">
    <property type="entry name" value="flagell_FlgJ"/>
    <property type="match status" value="1"/>
</dbReference>
<dbReference type="Pfam" id="PF10135">
    <property type="entry name" value="Rod-binding"/>
    <property type="match status" value="1"/>
</dbReference>
<keyword evidence="13" id="KW-0966">Cell projection</keyword>
<evidence type="ECO:0000256" key="3">
    <source>
        <dbReference type="ARBA" id="ARBA00006880"/>
    </source>
</evidence>
<organism evidence="13 14">
    <name type="scientific">Kosakonia cowanii JCM 10956 = DSM 18146</name>
    <dbReference type="NCBI Taxonomy" id="1300165"/>
    <lineage>
        <taxon>Bacteria</taxon>
        <taxon>Pseudomonadati</taxon>
        <taxon>Pseudomonadota</taxon>
        <taxon>Gammaproteobacteria</taxon>
        <taxon>Enterobacterales</taxon>
        <taxon>Enterobacteriaceae</taxon>
        <taxon>Kosakonia</taxon>
    </lineage>
</organism>
<evidence type="ECO:0000256" key="4">
    <source>
        <dbReference type="ARBA" id="ARBA00007974"/>
    </source>
</evidence>
<dbReference type="Pfam" id="PF01832">
    <property type="entry name" value="Glucosaminidase"/>
    <property type="match status" value="1"/>
</dbReference>
<dbReference type="InterPro" id="IPR013377">
    <property type="entry name" value="FlgJ"/>
</dbReference>
<evidence type="ECO:0000313" key="13">
    <source>
        <dbReference type="EMBL" id="APZ06113.1"/>
    </source>
</evidence>
<dbReference type="InterPro" id="IPR019301">
    <property type="entry name" value="Flagellar_prot_FlgJ_N"/>
</dbReference>
<keyword evidence="13" id="KW-0282">Flagellum</keyword>
<evidence type="ECO:0000256" key="10">
    <source>
        <dbReference type="ARBA" id="ARBA00023316"/>
    </source>
</evidence>
<comment type="function">
    <text evidence="1">Flagellum-specific muramidase which hydrolyzes the peptidoglycan layer to assemble the rod structure in the periplasmic space.</text>
</comment>
<evidence type="ECO:0000256" key="7">
    <source>
        <dbReference type="ARBA" id="ARBA00022795"/>
    </source>
</evidence>
<keyword evidence="8" id="KW-0378">Hydrolase</keyword>
<dbReference type="GO" id="GO:0071973">
    <property type="term" value="P:bacterial-type flagellum-dependent cell motility"/>
    <property type="evidence" value="ECO:0007669"/>
    <property type="project" value="TreeGrafter"/>
</dbReference>
<dbReference type="Proteomes" id="UP000187148">
    <property type="component" value="Chromosome"/>
</dbReference>
<dbReference type="RefSeq" id="WP_023481489.1">
    <property type="nucleotide sequence ID" value="NZ_CP019445.1"/>
</dbReference>
<dbReference type="Gene3D" id="2.10.70.40">
    <property type="entry name" value="peptidoglycan hydrolase"/>
    <property type="match status" value="1"/>
</dbReference>
<keyword evidence="14" id="KW-1185">Reference proteome</keyword>
<sequence length="325" mass="35536">MLTDSRMLTSAAWDAQSLNELKSKAGQDPAANLRPVARQVEGMFVQMMLKSMREALPKDGIFSSDSTRLYTSMYDQQIAQQMTAGKGLGLADMMVKQMTGDQAPVDPADQMQQVPMKFPLETVNTYQNQALTQLVRKAIPKVPDASEVADAGNDQPLSGDSKDFLAQLSLPARLASQQSGVPHHLILAQAALESGWGQRQIPRENGEPSYNIFGVKATSSWKGPTTEITTTEYENGEAVKVKAKFRVYSSYLEALSDYVGMLTRNKRYAAVTTAATAEQGAQALQSAGYATDPHYARKLTSMIQQLKSMGEKVSKAYSTDTQNLF</sequence>
<evidence type="ECO:0000256" key="1">
    <source>
        <dbReference type="ARBA" id="ARBA00002954"/>
    </source>
</evidence>
<proteinExistence type="inferred from homology"/>
<dbReference type="GO" id="GO:0044780">
    <property type="term" value="P:bacterial-type flagellum assembly"/>
    <property type="evidence" value="ECO:0007669"/>
    <property type="project" value="InterPro"/>
</dbReference>
<dbReference type="InterPro" id="IPR002901">
    <property type="entry name" value="MGlyc_endo_b_GlcNAc-like_dom"/>
</dbReference>
<comment type="subcellular location">
    <subcellularLocation>
        <location evidence="2">Periplasm</location>
    </subcellularLocation>
</comment>
<gene>
    <name evidence="13" type="ORF">BWI95_14190</name>
</gene>
<dbReference type="PRINTS" id="PR01002">
    <property type="entry name" value="FLGFLGJ"/>
</dbReference>
<dbReference type="GO" id="GO:0004040">
    <property type="term" value="F:amidase activity"/>
    <property type="evidence" value="ECO:0007669"/>
    <property type="project" value="InterPro"/>
</dbReference>
<name>A0A807LIR4_9ENTR</name>
<dbReference type="Gene3D" id="1.10.530.10">
    <property type="match status" value="1"/>
</dbReference>
<evidence type="ECO:0000256" key="5">
    <source>
        <dbReference type="ARBA" id="ARBA00013433"/>
    </source>
</evidence>
<evidence type="ECO:0000256" key="8">
    <source>
        <dbReference type="ARBA" id="ARBA00022801"/>
    </source>
</evidence>
<protein>
    <recommendedName>
        <fullName evidence="5">Peptidoglycan hydrolase FlgJ</fullName>
    </recommendedName>
    <alternativeName>
        <fullName evidence="11">Muramidase FlgJ</fullName>
    </alternativeName>
</protein>
<evidence type="ECO:0000259" key="12">
    <source>
        <dbReference type="SMART" id="SM00047"/>
    </source>
</evidence>
<dbReference type="AlphaFoldDB" id="A0A807LIR4"/>
<dbReference type="SMART" id="SM00047">
    <property type="entry name" value="LYZ2"/>
    <property type="match status" value="1"/>
</dbReference>
<accession>A0A807LIR4</accession>
<dbReference type="PANTHER" id="PTHR33308:SF9">
    <property type="entry name" value="PEPTIDOGLYCAN HYDROLASE FLGJ"/>
    <property type="match status" value="1"/>
</dbReference>
<evidence type="ECO:0000256" key="9">
    <source>
        <dbReference type="ARBA" id="ARBA00023295"/>
    </source>
</evidence>
<dbReference type="PANTHER" id="PTHR33308">
    <property type="entry name" value="PEPTIDOGLYCAN HYDROLASE FLGJ"/>
    <property type="match status" value="1"/>
</dbReference>
<evidence type="ECO:0000313" key="14">
    <source>
        <dbReference type="Proteomes" id="UP000187148"/>
    </source>
</evidence>
<evidence type="ECO:0000256" key="6">
    <source>
        <dbReference type="ARBA" id="ARBA00022764"/>
    </source>
</evidence>
<feature type="domain" description="Mannosyl-glycoprotein endo-beta-N-acetylglucosamidase-like" evidence="12">
    <location>
        <begin position="154"/>
        <end position="318"/>
    </location>
</feature>
<reference evidence="13 14" key="1">
    <citation type="submission" date="2017-01" db="EMBL/GenBank/DDBJ databases">
        <authorList>
            <person name="Cao J.-M."/>
        </authorList>
    </citation>
    <scope>NUCLEOTIDE SEQUENCE [LARGE SCALE GENOMIC DNA]</scope>
    <source>
        <strain evidence="13 14">888-76</strain>
    </source>
</reference>
<dbReference type="GO" id="GO:0042597">
    <property type="term" value="C:periplasmic space"/>
    <property type="evidence" value="ECO:0007669"/>
    <property type="project" value="UniProtKB-SubCell"/>
</dbReference>
<evidence type="ECO:0000256" key="2">
    <source>
        <dbReference type="ARBA" id="ARBA00004418"/>
    </source>
</evidence>
<dbReference type="EMBL" id="CP019445">
    <property type="protein sequence ID" value="APZ06113.1"/>
    <property type="molecule type" value="Genomic_DNA"/>
</dbReference>
<evidence type="ECO:0000256" key="11">
    <source>
        <dbReference type="ARBA" id="ARBA00030835"/>
    </source>
</evidence>
<keyword evidence="6" id="KW-0574">Periplasm</keyword>
<dbReference type="FunFam" id="2.10.70.40:FF:000001">
    <property type="entry name" value="Flagellar assembly peptidoglycan hydrolase FlgJ"/>
    <property type="match status" value="1"/>
</dbReference>
<keyword evidence="9" id="KW-0326">Glycosidase</keyword>
<keyword evidence="13" id="KW-0969">Cilium</keyword>
<keyword evidence="10" id="KW-0961">Cell wall biogenesis/degradation</keyword>
<dbReference type="GO" id="GO:0016798">
    <property type="term" value="F:hydrolase activity, acting on glycosyl bonds"/>
    <property type="evidence" value="ECO:0007669"/>
    <property type="project" value="UniProtKB-KW"/>
</dbReference>
<dbReference type="GO" id="GO:0071555">
    <property type="term" value="P:cell wall organization"/>
    <property type="evidence" value="ECO:0007669"/>
    <property type="project" value="UniProtKB-KW"/>
</dbReference>
<dbReference type="InterPro" id="IPR051056">
    <property type="entry name" value="Glycosyl_Hydrolase_73"/>
</dbReference>
<keyword evidence="7" id="KW-1005">Bacterial flagellum biogenesis</keyword>